<reference evidence="1" key="1">
    <citation type="submission" date="2023-03" db="EMBL/GenBank/DDBJ databases">
        <title>Massive genome expansion in bonnet fungi (Mycena s.s.) driven by repeated elements and novel gene families across ecological guilds.</title>
        <authorList>
            <consortium name="Lawrence Berkeley National Laboratory"/>
            <person name="Harder C.B."/>
            <person name="Miyauchi S."/>
            <person name="Viragh M."/>
            <person name="Kuo A."/>
            <person name="Thoen E."/>
            <person name="Andreopoulos B."/>
            <person name="Lu D."/>
            <person name="Skrede I."/>
            <person name="Drula E."/>
            <person name="Henrissat B."/>
            <person name="Morin E."/>
            <person name="Kohler A."/>
            <person name="Barry K."/>
            <person name="LaButti K."/>
            <person name="Morin E."/>
            <person name="Salamov A."/>
            <person name="Lipzen A."/>
            <person name="Mereny Z."/>
            <person name="Hegedus B."/>
            <person name="Baldrian P."/>
            <person name="Stursova M."/>
            <person name="Weitz H."/>
            <person name="Taylor A."/>
            <person name="Grigoriev I.V."/>
            <person name="Nagy L.G."/>
            <person name="Martin F."/>
            <person name="Kauserud H."/>
        </authorList>
    </citation>
    <scope>NUCLEOTIDE SEQUENCE</scope>
    <source>
        <strain evidence="1">CBHHK173m</strain>
    </source>
</reference>
<keyword evidence="2" id="KW-1185">Reference proteome</keyword>
<proteinExistence type="predicted"/>
<evidence type="ECO:0000313" key="2">
    <source>
        <dbReference type="Proteomes" id="UP001222325"/>
    </source>
</evidence>
<accession>A0AAD6TNA8</accession>
<sequence>MSLVEEYEVVDSILRALPIHQQAEMRTALPWTLLDFVPRFMIDNPDAPPIEKAFQSASSILTNEGWDLCYVLQSRRTTLSDARNSARRLRPDRLTAELWSNRIGAQYSDTFAALLDVNLLLMPKSTEIYGEREHPRMLVQVAHLARLRKTFTLEEARKEQAARQSTARGLEVGKVHLMQLQGTMAWRGPGGAAAPRPEKSSAEAGVTGCGIVQGIFCSVTIQSSRG</sequence>
<evidence type="ECO:0000313" key="1">
    <source>
        <dbReference type="EMBL" id="KAJ7074943.1"/>
    </source>
</evidence>
<name>A0AAD6TNA8_9AGAR</name>
<comment type="caution">
    <text evidence="1">The sequence shown here is derived from an EMBL/GenBank/DDBJ whole genome shotgun (WGS) entry which is preliminary data.</text>
</comment>
<dbReference type="Proteomes" id="UP001222325">
    <property type="component" value="Unassembled WGS sequence"/>
</dbReference>
<protein>
    <submittedName>
        <fullName evidence="1">Uncharacterized protein</fullName>
    </submittedName>
</protein>
<organism evidence="1 2">
    <name type="scientific">Mycena belliarum</name>
    <dbReference type="NCBI Taxonomy" id="1033014"/>
    <lineage>
        <taxon>Eukaryota</taxon>
        <taxon>Fungi</taxon>
        <taxon>Dikarya</taxon>
        <taxon>Basidiomycota</taxon>
        <taxon>Agaricomycotina</taxon>
        <taxon>Agaricomycetes</taxon>
        <taxon>Agaricomycetidae</taxon>
        <taxon>Agaricales</taxon>
        <taxon>Marasmiineae</taxon>
        <taxon>Mycenaceae</taxon>
        <taxon>Mycena</taxon>
    </lineage>
</organism>
<dbReference type="EMBL" id="JARJCN010000107">
    <property type="protein sequence ID" value="KAJ7074943.1"/>
    <property type="molecule type" value="Genomic_DNA"/>
</dbReference>
<gene>
    <name evidence="1" type="ORF">B0H15DRAFT_806530</name>
</gene>
<dbReference type="AlphaFoldDB" id="A0AAD6TNA8"/>